<dbReference type="PANTHER" id="PTHR43479:SF11">
    <property type="entry name" value="ACREF_ENVCD OPERON REPRESSOR-RELATED"/>
    <property type="match status" value="1"/>
</dbReference>
<dbReference type="PROSITE" id="PS50977">
    <property type="entry name" value="HTH_TETR_2"/>
    <property type="match status" value="1"/>
</dbReference>
<name>A0A0M4FWD6_9BACI</name>
<dbReference type="OrthoDB" id="2720430at2"/>
<gene>
    <name evidence="5" type="ORF">AM592_06015</name>
</gene>
<evidence type="ECO:0000256" key="1">
    <source>
        <dbReference type="ARBA" id="ARBA00022491"/>
    </source>
</evidence>
<sequence>MGKREDILMATLDLITVEGLQSVTFAKIFKHAKVGSGTVYNYFNNKEELVNELYKEIGTHMSNFVIENYDVNETLYEKFKFFLKKMAEFAINYPKEIQFLENYSHSPYISEEIRNKPVPTMNEFFTIILEGQKQGIIREMNLMMCCQIVTGLILSVIRGFLNNKYPLGEVEIQQTIESCWKAIKI</sequence>
<dbReference type="Gene3D" id="1.10.357.10">
    <property type="entry name" value="Tetracycline Repressor, domain 2"/>
    <property type="match status" value="1"/>
</dbReference>
<reference evidence="5 6" key="2">
    <citation type="journal article" date="2016" name="Int. J. Syst. Evol. Microbiol.">
        <title>Bacillus gobiensis sp. nov., isolated from a soil sample.</title>
        <authorList>
            <person name="Liu B."/>
            <person name="Liu G.H."/>
            <person name="Cetin S."/>
            <person name="Schumann P."/>
            <person name="Pan Z.Z."/>
            <person name="Chen Q.Q."/>
        </authorList>
    </citation>
    <scope>NUCLEOTIDE SEQUENCE [LARGE SCALE GENOMIC DNA]</scope>
    <source>
        <strain evidence="5 6">FJAT-4402</strain>
    </source>
</reference>
<reference evidence="6" key="1">
    <citation type="submission" date="2015-08" db="EMBL/GenBank/DDBJ databases">
        <title>Genome sequencing project for genomic taxonomy and phylogenomics of Bacillus-like bacteria.</title>
        <authorList>
            <person name="Liu B."/>
            <person name="Wang J."/>
            <person name="Zhu Y."/>
            <person name="Liu G."/>
            <person name="Chen Q."/>
            <person name="Chen Z."/>
            <person name="Lan J."/>
            <person name="Che J."/>
            <person name="Ge C."/>
            <person name="Shi H."/>
            <person name="Pan Z."/>
            <person name="Liu X."/>
        </authorList>
    </citation>
    <scope>NUCLEOTIDE SEQUENCE [LARGE SCALE GENOMIC DNA]</scope>
    <source>
        <strain evidence="6">FJAT-4402</strain>
    </source>
</reference>
<dbReference type="InterPro" id="IPR001647">
    <property type="entry name" value="HTH_TetR"/>
</dbReference>
<dbReference type="Proteomes" id="UP000067625">
    <property type="component" value="Chromosome"/>
</dbReference>
<accession>A0A0M4FWD6</accession>
<feature type="DNA-binding region" description="H-T-H motif" evidence="3">
    <location>
        <begin position="24"/>
        <end position="43"/>
    </location>
</feature>
<dbReference type="EMBL" id="CP012600">
    <property type="protein sequence ID" value="ALC81200.1"/>
    <property type="molecule type" value="Genomic_DNA"/>
</dbReference>
<dbReference type="PANTHER" id="PTHR43479">
    <property type="entry name" value="ACREF/ENVCD OPERON REPRESSOR-RELATED"/>
    <property type="match status" value="1"/>
</dbReference>
<evidence type="ECO:0000313" key="5">
    <source>
        <dbReference type="EMBL" id="ALC81200.1"/>
    </source>
</evidence>
<dbReference type="InterPro" id="IPR009057">
    <property type="entry name" value="Homeodomain-like_sf"/>
</dbReference>
<keyword evidence="6" id="KW-1185">Reference proteome</keyword>
<dbReference type="GO" id="GO:0003677">
    <property type="term" value="F:DNA binding"/>
    <property type="evidence" value="ECO:0007669"/>
    <property type="project" value="UniProtKB-UniRule"/>
</dbReference>
<keyword evidence="2 3" id="KW-0238">DNA-binding</keyword>
<evidence type="ECO:0000256" key="3">
    <source>
        <dbReference type="PROSITE-ProRule" id="PRU00335"/>
    </source>
</evidence>
<dbReference type="SUPFAM" id="SSF46689">
    <property type="entry name" value="Homeodomain-like"/>
    <property type="match status" value="1"/>
</dbReference>
<organism evidence="5 6">
    <name type="scientific">Bacillus gobiensis</name>
    <dbReference type="NCBI Taxonomy" id="1441095"/>
    <lineage>
        <taxon>Bacteria</taxon>
        <taxon>Bacillati</taxon>
        <taxon>Bacillota</taxon>
        <taxon>Bacilli</taxon>
        <taxon>Bacillales</taxon>
        <taxon>Bacillaceae</taxon>
        <taxon>Bacillus</taxon>
    </lineage>
</organism>
<evidence type="ECO:0000313" key="6">
    <source>
        <dbReference type="Proteomes" id="UP000067625"/>
    </source>
</evidence>
<feature type="domain" description="HTH tetR-type" evidence="4">
    <location>
        <begin position="1"/>
        <end position="61"/>
    </location>
</feature>
<evidence type="ECO:0000256" key="2">
    <source>
        <dbReference type="ARBA" id="ARBA00023125"/>
    </source>
</evidence>
<dbReference type="RefSeq" id="WP_053602950.1">
    <property type="nucleotide sequence ID" value="NZ_CP012600.1"/>
</dbReference>
<dbReference type="PRINTS" id="PR00455">
    <property type="entry name" value="HTHTETR"/>
</dbReference>
<dbReference type="Pfam" id="PF16295">
    <property type="entry name" value="TetR_C_10"/>
    <property type="match status" value="1"/>
</dbReference>
<dbReference type="AlphaFoldDB" id="A0A0M4FWD6"/>
<dbReference type="SUPFAM" id="SSF48498">
    <property type="entry name" value="Tetracyclin repressor-like, C-terminal domain"/>
    <property type="match status" value="1"/>
</dbReference>
<protein>
    <submittedName>
        <fullName evidence="5">TetR family transcriptional regulator</fullName>
    </submittedName>
</protein>
<dbReference type="InterPro" id="IPR036271">
    <property type="entry name" value="Tet_transcr_reg_TetR-rel_C_sf"/>
</dbReference>
<keyword evidence="1" id="KW-0678">Repressor</keyword>
<evidence type="ECO:0000259" key="4">
    <source>
        <dbReference type="PROSITE" id="PS50977"/>
    </source>
</evidence>
<dbReference type="InterPro" id="IPR032551">
    <property type="entry name" value="BscR_C"/>
</dbReference>
<dbReference type="PATRIC" id="fig|1441095.3.peg.1315"/>
<dbReference type="Pfam" id="PF00440">
    <property type="entry name" value="TetR_N"/>
    <property type="match status" value="1"/>
</dbReference>
<proteinExistence type="predicted"/>
<dbReference type="InterPro" id="IPR050624">
    <property type="entry name" value="HTH-type_Tx_Regulator"/>
</dbReference>